<feature type="region of interest" description="Disordered" evidence="1">
    <location>
        <begin position="100"/>
        <end position="128"/>
    </location>
</feature>
<reference evidence="2" key="1">
    <citation type="submission" date="2025-05" db="UniProtKB">
        <authorList>
            <consortium name="EnsemblMetazoa"/>
        </authorList>
    </citation>
    <scope>IDENTIFICATION</scope>
</reference>
<name>A0ABM5KQ58_DIAVI</name>
<dbReference type="Proteomes" id="UP001652700">
    <property type="component" value="Unplaced"/>
</dbReference>
<organism evidence="2 3">
    <name type="scientific">Diabrotica virgifera virgifera</name>
    <name type="common">western corn rootworm</name>
    <dbReference type="NCBI Taxonomy" id="50390"/>
    <lineage>
        <taxon>Eukaryota</taxon>
        <taxon>Metazoa</taxon>
        <taxon>Ecdysozoa</taxon>
        <taxon>Arthropoda</taxon>
        <taxon>Hexapoda</taxon>
        <taxon>Insecta</taxon>
        <taxon>Pterygota</taxon>
        <taxon>Neoptera</taxon>
        <taxon>Endopterygota</taxon>
        <taxon>Coleoptera</taxon>
        <taxon>Polyphaga</taxon>
        <taxon>Cucujiformia</taxon>
        <taxon>Chrysomeloidea</taxon>
        <taxon>Chrysomelidae</taxon>
        <taxon>Galerucinae</taxon>
        <taxon>Diabroticina</taxon>
        <taxon>Diabroticites</taxon>
        <taxon>Diabrotica</taxon>
    </lineage>
</organism>
<sequence>MESVYPAGMLDRDQRTAKIRLCQCRCSDMEVPNRTSSFTSDASTKISSIFSSIVFNKKRTKFSYLIWKKGYLIHTYNFPRVKNVVLVLVYLTLTMMNSASTAPAPKDDKWWESPCGSSPEPAEPLSTTPPQEFNKWHLSDLLIQAQYNLIQANHLKDSFGFFTGSTLGNNSKDHKKKYDWMELQPNQPTDWEIGSFHMGKEVMKDIHRALQMTALAFDIIIDEGGEPAKLFLAEKHSLQYLLCHMEAHLRDRNLRPRAVDADFLEKIIKNKHTSAQEKDIRNYMVYTNYTETLHLLEDFIFLFQKIGFEVQKLENKRPEDENVILAKLGKIVQPKRDRID</sequence>
<evidence type="ECO:0000256" key="1">
    <source>
        <dbReference type="SAM" id="MobiDB-lite"/>
    </source>
</evidence>
<dbReference type="GeneID" id="126888265"/>
<evidence type="ECO:0000313" key="3">
    <source>
        <dbReference type="Proteomes" id="UP001652700"/>
    </source>
</evidence>
<accession>A0ABM5KQ58</accession>
<evidence type="ECO:0000313" key="2">
    <source>
        <dbReference type="EnsemblMetazoa" id="XP_050512328.1"/>
    </source>
</evidence>
<keyword evidence="3" id="KW-1185">Reference proteome</keyword>
<proteinExistence type="predicted"/>
<dbReference type="EnsemblMetazoa" id="XM_050656371.1">
    <property type="protein sequence ID" value="XP_050512328.1"/>
    <property type="gene ID" value="LOC126888265"/>
</dbReference>
<dbReference type="RefSeq" id="XP_050512328.1">
    <property type="nucleotide sequence ID" value="XM_050656371.1"/>
</dbReference>
<protein>
    <submittedName>
        <fullName evidence="2">Uncharacterized protein</fullName>
    </submittedName>
</protein>